<name>A0A7V7FWW8_9GAMM</name>
<keyword evidence="2" id="KW-1133">Transmembrane helix</keyword>
<evidence type="ECO:0000256" key="2">
    <source>
        <dbReference type="SAM" id="Phobius"/>
    </source>
</evidence>
<keyword evidence="4" id="KW-1185">Reference proteome</keyword>
<feature type="compositionally biased region" description="Polar residues" evidence="1">
    <location>
        <begin position="178"/>
        <end position="187"/>
    </location>
</feature>
<dbReference type="Proteomes" id="UP000486760">
    <property type="component" value="Unassembled WGS sequence"/>
</dbReference>
<dbReference type="EMBL" id="VTPY01000007">
    <property type="protein sequence ID" value="KAA0010435.1"/>
    <property type="molecule type" value="Genomic_DNA"/>
</dbReference>
<protein>
    <recommendedName>
        <fullName evidence="5">DUF4267 domain-containing protein</fullName>
    </recommendedName>
</protein>
<gene>
    <name evidence="3" type="ORF">F0A17_18425</name>
</gene>
<dbReference type="RefSeq" id="WP_149329817.1">
    <property type="nucleotide sequence ID" value="NZ_VTPY01000007.1"/>
</dbReference>
<accession>A0A7V7FWW8</accession>
<evidence type="ECO:0008006" key="5">
    <source>
        <dbReference type="Google" id="ProtNLM"/>
    </source>
</evidence>
<feature type="transmembrane region" description="Helical" evidence="2">
    <location>
        <begin position="15"/>
        <end position="32"/>
    </location>
</feature>
<keyword evidence="2" id="KW-0812">Transmembrane</keyword>
<feature type="compositionally biased region" description="Low complexity" evidence="1">
    <location>
        <begin position="144"/>
        <end position="164"/>
    </location>
</feature>
<sequence>MNLDRSRSLQGTDRLARGIGLLGIGIGLYSLLAPRSVTRSLGVEGSEALVRTCGFRGVVTGIGALTEDPKPALWAKAAGDVLDLAALSFLLADRDHPKRGSVKLAMGMVAASAAATLYCARAQSERHAYQGGRTPDYSGRSGFPQGVAQARGAAARSGGAHPAALPSPARSPGLRTPASGSRPTSTGGVRGSDYDY</sequence>
<comment type="caution">
    <text evidence="3">The sequence shown here is derived from an EMBL/GenBank/DDBJ whole genome shotgun (WGS) entry which is preliminary data.</text>
</comment>
<evidence type="ECO:0000313" key="3">
    <source>
        <dbReference type="EMBL" id="KAA0010435.1"/>
    </source>
</evidence>
<evidence type="ECO:0000313" key="4">
    <source>
        <dbReference type="Proteomes" id="UP000486760"/>
    </source>
</evidence>
<keyword evidence="2" id="KW-0472">Membrane</keyword>
<proteinExistence type="predicted"/>
<organism evidence="3 4">
    <name type="scientific">Billgrantia pellis</name>
    <dbReference type="NCBI Taxonomy" id="2606936"/>
    <lineage>
        <taxon>Bacteria</taxon>
        <taxon>Pseudomonadati</taxon>
        <taxon>Pseudomonadota</taxon>
        <taxon>Gammaproteobacteria</taxon>
        <taxon>Oceanospirillales</taxon>
        <taxon>Halomonadaceae</taxon>
        <taxon>Billgrantia</taxon>
    </lineage>
</organism>
<reference evidence="3 4" key="1">
    <citation type="submission" date="2019-08" db="EMBL/GenBank/DDBJ databases">
        <title>Bioinformatics analysis of the strain L3 and L5.</title>
        <authorList>
            <person name="Li X."/>
        </authorList>
    </citation>
    <scope>NUCLEOTIDE SEQUENCE [LARGE SCALE GENOMIC DNA]</scope>
    <source>
        <strain evidence="3 4">L5</strain>
    </source>
</reference>
<dbReference type="AlphaFoldDB" id="A0A7V7FWW8"/>
<evidence type="ECO:0000256" key="1">
    <source>
        <dbReference type="SAM" id="MobiDB-lite"/>
    </source>
</evidence>
<feature type="region of interest" description="Disordered" evidence="1">
    <location>
        <begin position="129"/>
        <end position="196"/>
    </location>
</feature>